<dbReference type="Pfam" id="PF14392">
    <property type="entry name" value="zf-CCHC_4"/>
    <property type="match status" value="1"/>
</dbReference>
<comment type="caution">
    <text evidence="2">The sequence shown here is derived from an EMBL/GenBank/DDBJ whole genome shotgun (WGS) entry which is preliminary data.</text>
</comment>
<sequence length="297" mass="33708">MGQSCMRYSNTRSLDFSALSTGVKTQKKLTLKNGTIMYALFQYEKLRLFCFIYGKLGHCEKFCPLRVLQEKKELIPQWGLSIRAPSRRKCILSSHWLREQLIGGVLSERLRNADKMQADKGGHNDDIEMVAEAENMPFVIGRPGIPGPPFAMKLISWNVLGLGQPRAVRRLQHLLKDFNPALGGVEVDDRGSSGGLCLAWHGYLNVSVRSFSSSHIEFIVSMEDSRVWRCTGSYGASEESCQLESWNLLRTLNDCPEISWWHFKFEAVWLTKDSCEEEVARLWSIPADSMLGKLENV</sequence>
<feature type="domain" description="Zinc knuckle CX2CX4HX4C" evidence="1">
    <location>
        <begin position="25"/>
        <end position="64"/>
    </location>
</feature>
<name>A0A6A3B6H9_HIBSY</name>
<organism evidence="2 3">
    <name type="scientific">Hibiscus syriacus</name>
    <name type="common">Rose of Sharon</name>
    <dbReference type="NCBI Taxonomy" id="106335"/>
    <lineage>
        <taxon>Eukaryota</taxon>
        <taxon>Viridiplantae</taxon>
        <taxon>Streptophyta</taxon>
        <taxon>Embryophyta</taxon>
        <taxon>Tracheophyta</taxon>
        <taxon>Spermatophyta</taxon>
        <taxon>Magnoliopsida</taxon>
        <taxon>eudicotyledons</taxon>
        <taxon>Gunneridae</taxon>
        <taxon>Pentapetalae</taxon>
        <taxon>rosids</taxon>
        <taxon>malvids</taxon>
        <taxon>Malvales</taxon>
        <taxon>Malvaceae</taxon>
        <taxon>Malvoideae</taxon>
        <taxon>Hibiscus</taxon>
    </lineage>
</organism>
<proteinExistence type="predicted"/>
<gene>
    <name evidence="2" type="ORF">F3Y22_tig00110257pilonHSYRG00098</name>
</gene>
<evidence type="ECO:0000313" key="2">
    <source>
        <dbReference type="EMBL" id="KAE8712406.1"/>
    </source>
</evidence>
<protein>
    <recommendedName>
        <fullName evidence="1">Zinc knuckle CX2CX4HX4C domain-containing protein</fullName>
    </recommendedName>
</protein>
<reference evidence="2" key="1">
    <citation type="submission" date="2019-09" db="EMBL/GenBank/DDBJ databases">
        <title>Draft genome information of white flower Hibiscus syriacus.</title>
        <authorList>
            <person name="Kim Y.-M."/>
        </authorList>
    </citation>
    <scope>NUCLEOTIDE SEQUENCE [LARGE SCALE GENOMIC DNA]</scope>
    <source>
        <strain evidence="2">YM2019G1</strain>
    </source>
</reference>
<dbReference type="EMBL" id="VEPZ02000897">
    <property type="protein sequence ID" value="KAE8712406.1"/>
    <property type="molecule type" value="Genomic_DNA"/>
</dbReference>
<dbReference type="InterPro" id="IPR025836">
    <property type="entry name" value="Zn_knuckle_CX2CX4HX4C"/>
</dbReference>
<dbReference type="AlphaFoldDB" id="A0A6A3B6H9"/>
<evidence type="ECO:0000259" key="1">
    <source>
        <dbReference type="Pfam" id="PF14392"/>
    </source>
</evidence>
<evidence type="ECO:0000313" key="3">
    <source>
        <dbReference type="Proteomes" id="UP000436088"/>
    </source>
</evidence>
<dbReference type="Proteomes" id="UP000436088">
    <property type="component" value="Unassembled WGS sequence"/>
</dbReference>
<keyword evidence="3" id="KW-1185">Reference proteome</keyword>
<accession>A0A6A3B6H9</accession>